<reference evidence="1 2" key="1">
    <citation type="submission" date="2022-01" db="EMBL/GenBank/DDBJ databases">
        <title>A chromosomal length assembly of Cordylochernes scorpioides.</title>
        <authorList>
            <person name="Zeh D."/>
            <person name="Zeh J."/>
        </authorList>
    </citation>
    <scope>NUCLEOTIDE SEQUENCE [LARGE SCALE GENOMIC DNA]</scope>
    <source>
        <strain evidence="1">IN4F17</strain>
        <tissue evidence="1">Whole Body</tissue>
    </source>
</reference>
<dbReference type="Proteomes" id="UP001235939">
    <property type="component" value="Chromosome 07"/>
</dbReference>
<dbReference type="EMBL" id="CP092869">
    <property type="protein sequence ID" value="UYV69983.1"/>
    <property type="molecule type" value="Genomic_DNA"/>
</dbReference>
<evidence type="ECO:0000313" key="1">
    <source>
        <dbReference type="EMBL" id="UYV69983.1"/>
    </source>
</evidence>
<gene>
    <name evidence="1" type="ORF">LAZ67_7001378</name>
</gene>
<evidence type="ECO:0000313" key="2">
    <source>
        <dbReference type="Proteomes" id="UP001235939"/>
    </source>
</evidence>
<sequence>MDEILSLITFSRQFFLYKGVKPRLKLDLLFSKLFTEDDDFIQTLESRADEARKLTRIHTMRSQGSNELYYGAHHRNIMHHPGDLVWIYPCVCAQNLLIKISTGSRDRGRVESLGMSTQNRRDTVVVGKFREQIGVELRARWR</sequence>
<keyword evidence="2" id="KW-1185">Reference proteome</keyword>
<organism evidence="1 2">
    <name type="scientific">Cordylochernes scorpioides</name>
    <dbReference type="NCBI Taxonomy" id="51811"/>
    <lineage>
        <taxon>Eukaryota</taxon>
        <taxon>Metazoa</taxon>
        <taxon>Ecdysozoa</taxon>
        <taxon>Arthropoda</taxon>
        <taxon>Chelicerata</taxon>
        <taxon>Arachnida</taxon>
        <taxon>Pseudoscorpiones</taxon>
        <taxon>Cheliferoidea</taxon>
        <taxon>Chernetidae</taxon>
        <taxon>Cordylochernes</taxon>
    </lineage>
</organism>
<name>A0ABY6KMT8_9ARAC</name>
<protein>
    <submittedName>
        <fullName evidence="1">Uncharacterized protein</fullName>
    </submittedName>
</protein>
<proteinExistence type="predicted"/>
<accession>A0ABY6KMT8</accession>